<dbReference type="EMBL" id="GBEZ01025812">
    <property type="protein sequence ID" value="JAC61318.1"/>
    <property type="molecule type" value="Transcribed_RNA"/>
</dbReference>
<keyword evidence="1" id="KW-0732">Signal</keyword>
<feature type="chain" id="PRO_5001605186" evidence="1">
    <location>
        <begin position="23"/>
        <end position="359"/>
    </location>
</feature>
<organism evidence="2">
    <name type="scientific">Tetraselmis sp. GSL018</name>
    <dbReference type="NCBI Taxonomy" id="582737"/>
    <lineage>
        <taxon>Eukaryota</taxon>
        <taxon>Viridiplantae</taxon>
        <taxon>Chlorophyta</taxon>
        <taxon>core chlorophytes</taxon>
        <taxon>Chlorodendrophyceae</taxon>
        <taxon>Chlorodendrales</taxon>
        <taxon>Chlorodendraceae</taxon>
        <taxon>Tetraselmis</taxon>
    </lineage>
</organism>
<accession>A0A061QNM8</accession>
<dbReference type="AlphaFoldDB" id="A0A061QNM8"/>
<proteinExistence type="predicted"/>
<gene>
    <name evidence="2" type="ORF">TSPGSL018_26579</name>
</gene>
<reference evidence="2" key="1">
    <citation type="submission" date="2014-05" db="EMBL/GenBank/DDBJ databases">
        <title>The transcriptome of the halophilic microalga Tetraselmis sp. GSL018 isolated from the Great Salt Lake, Utah.</title>
        <authorList>
            <person name="Jinkerson R.E."/>
            <person name="D'Adamo S."/>
            <person name="Posewitz M.C."/>
        </authorList>
    </citation>
    <scope>NUCLEOTIDE SEQUENCE</scope>
    <source>
        <strain evidence="2">GSL018</strain>
    </source>
</reference>
<sequence>MAYRVIPELACFLFHLFYLAQALEVLAEDLQTEYVKTDTARRVLLEESNIDGLFGSDVDIKKWHLYGLQNSGQRDAFSTNLYGIYGLYSLSPLEKSSPPAIRNLDSEFYGTTYGVHYGLGYALLPSTNSTSRADLYGLYGLYGGEFSSDLERQKEMSFRRDEIYGIYGLYGNPKSFDQQLARRVFHGPSTFYGLYGAYGLGQPESLPKTPAFEPQLESMLYGVYGFYGERENENFSQEVGRELYGIYGFYGGSLPKHKSRLDSFKVPRDFYGSLYGFYGGLENIREISENNFPPSLYGAVYGLYGGFLHPQPLPVTAAFEPAADFYGAYGLYGGLPTGLSASVPAVSVSDFYGAYGLYG</sequence>
<evidence type="ECO:0000256" key="1">
    <source>
        <dbReference type="SAM" id="SignalP"/>
    </source>
</evidence>
<evidence type="ECO:0000313" key="2">
    <source>
        <dbReference type="EMBL" id="JAC61318.1"/>
    </source>
</evidence>
<feature type="non-terminal residue" evidence="2">
    <location>
        <position position="359"/>
    </location>
</feature>
<feature type="signal peptide" evidence="1">
    <location>
        <begin position="1"/>
        <end position="22"/>
    </location>
</feature>
<name>A0A061QNM8_9CHLO</name>
<protein>
    <submittedName>
        <fullName evidence="2">Uncharacterized protein</fullName>
    </submittedName>
</protein>